<keyword evidence="3" id="KW-1185">Reference proteome</keyword>
<evidence type="ECO:0000313" key="2">
    <source>
        <dbReference type="EMBL" id="CAE7022946.1"/>
    </source>
</evidence>
<feature type="transmembrane region" description="Helical" evidence="1">
    <location>
        <begin position="471"/>
        <end position="492"/>
    </location>
</feature>
<organism evidence="2 3">
    <name type="scientific">Symbiodinium natans</name>
    <dbReference type="NCBI Taxonomy" id="878477"/>
    <lineage>
        <taxon>Eukaryota</taxon>
        <taxon>Sar</taxon>
        <taxon>Alveolata</taxon>
        <taxon>Dinophyceae</taxon>
        <taxon>Suessiales</taxon>
        <taxon>Symbiodiniaceae</taxon>
        <taxon>Symbiodinium</taxon>
    </lineage>
</organism>
<evidence type="ECO:0000313" key="3">
    <source>
        <dbReference type="Proteomes" id="UP000604046"/>
    </source>
</evidence>
<dbReference type="AlphaFoldDB" id="A0A812I5J4"/>
<gene>
    <name evidence="2" type="ORF">SNAT2548_LOCUS2965</name>
</gene>
<evidence type="ECO:0000256" key="1">
    <source>
        <dbReference type="SAM" id="Phobius"/>
    </source>
</evidence>
<accession>A0A812I5J4</accession>
<reference evidence="2" key="1">
    <citation type="submission" date="2021-02" db="EMBL/GenBank/DDBJ databases">
        <authorList>
            <person name="Dougan E. K."/>
            <person name="Rhodes N."/>
            <person name="Thang M."/>
            <person name="Chan C."/>
        </authorList>
    </citation>
    <scope>NUCLEOTIDE SEQUENCE</scope>
</reference>
<dbReference type="EMBL" id="CAJNDS010000180">
    <property type="protein sequence ID" value="CAE7022946.1"/>
    <property type="molecule type" value="Genomic_DNA"/>
</dbReference>
<feature type="transmembrane region" description="Helical" evidence="1">
    <location>
        <begin position="31"/>
        <end position="50"/>
    </location>
</feature>
<keyword evidence="1" id="KW-0812">Transmembrane</keyword>
<protein>
    <submittedName>
        <fullName evidence="2">Uncharacterized protein</fullName>
    </submittedName>
</protein>
<keyword evidence="1" id="KW-1133">Transmembrane helix</keyword>
<dbReference type="OrthoDB" id="413780at2759"/>
<proteinExistence type="predicted"/>
<name>A0A812I5J4_9DINO</name>
<keyword evidence="1" id="KW-0472">Membrane</keyword>
<dbReference type="Proteomes" id="UP000604046">
    <property type="component" value="Unassembled WGS sequence"/>
</dbReference>
<sequence>MVAGTSSDSSDDGARPSSYFPFQAKLPCKPHLIVGGLLVWSLLVGLWCFWESWQLWRCIAAWERVPPRSVLQSDRCPCSCAQGSNDDVHMRREFEFCAEGDACFFGKQWCARSVPSWASAATNPVLGRCQKDRCGGPRGVESFNISCDRSADPPFHVSWLVRNFPAKVRRMLRFGAGGLNHHLNSPGGAMDRNGLQGVSLTVSEDLIDSLNARLDRLSVVWHIGCWPPARYLVASGQMTIDSGWVRLAAAGITLQVDLANVLVTIKNMRVEIACPQGIFTLDGFGDGAQTSKPLTAASFAVEQQTRTSGVQCRGGWGLFCWVTRRLAQAEIVREALPAVLVYIVLSFSGLDIAPGCDVSRNSFTLLPYEDKDCCEETYLTDHTGCLVGGQFNGRFVPGQTWAEGVDCKYNEDIMAFQANCASIPGSYTEKSPGICTEAGLPWRAARTPGFDGQKLRADISAAVQRLLRGELAIVAAVLAPFVAAVIYAATALQDSQRREWHRISG</sequence>
<comment type="caution">
    <text evidence="2">The sequence shown here is derived from an EMBL/GenBank/DDBJ whole genome shotgun (WGS) entry which is preliminary data.</text>
</comment>